<evidence type="ECO:0000256" key="4">
    <source>
        <dbReference type="ARBA" id="ARBA00023136"/>
    </source>
</evidence>
<proteinExistence type="inferred from homology"/>
<keyword evidence="6 7" id="KW-0961">Cell wall biogenesis/degradation</keyword>
<evidence type="ECO:0000313" key="8">
    <source>
        <dbReference type="EMBL" id="PJJ42255.1"/>
    </source>
</evidence>
<feature type="site" description="Important for catalytic activity" evidence="7">
    <location>
        <position position="215"/>
    </location>
</feature>
<dbReference type="EMBL" id="PGEX01000001">
    <property type="protein sequence ID" value="PJJ42255.1"/>
    <property type="molecule type" value="Genomic_DNA"/>
</dbReference>
<dbReference type="OrthoDB" id="9814591at2"/>
<comment type="similarity">
    <text evidence="7">Belongs to the transglycosylase MltG family.</text>
</comment>
<dbReference type="GO" id="GO:0008932">
    <property type="term" value="F:lytic endotransglycosylase activity"/>
    <property type="evidence" value="ECO:0007669"/>
    <property type="project" value="UniProtKB-UniRule"/>
</dbReference>
<dbReference type="EC" id="4.2.2.29" evidence="7"/>
<dbReference type="Pfam" id="PF02618">
    <property type="entry name" value="YceG"/>
    <property type="match status" value="1"/>
</dbReference>
<keyword evidence="3 7" id="KW-1133">Transmembrane helix</keyword>
<evidence type="ECO:0000256" key="2">
    <source>
        <dbReference type="ARBA" id="ARBA00022692"/>
    </source>
</evidence>
<comment type="catalytic activity">
    <reaction evidence="7">
        <text>a peptidoglycan chain = a peptidoglycan chain with N-acetyl-1,6-anhydromuramyl-[peptide] at the reducing end + a peptidoglycan chain with N-acetylglucosamine at the non-reducing end.</text>
        <dbReference type="EC" id="4.2.2.29"/>
    </reaction>
</comment>
<dbReference type="RefSeq" id="WP_100426123.1">
    <property type="nucleotide sequence ID" value="NZ_JAXFBG010000175.1"/>
</dbReference>
<evidence type="ECO:0000256" key="1">
    <source>
        <dbReference type="ARBA" id="ARBA00022475"/>
    </source>
</evidence>
<keyword evidence="1 7" id="KW-1003">Cell membrane</keyword>
<keyword evidence="2 7" id="KW-0812">Transmembrane</keyword>
<gene>
    <name evidence="7" type="primary">mltG</name>
    <name evidence="8" type="ORF">BGX16_2277</name>
</gene>
<dbReference type="GO" id="GO:0071555">
    <property type="term" value="P:cell wall organization"/>
    <property type="evidence" value="ECO:0007669"/>
    <property type="project" value="UniProtKB-KW"/>
</dbReference>
<evidence type="ECO:0000256" key="3">
    <source>
        <dbReference type="ARBA" id="ARBA00022989"/>
    </source>
</evidence>
<accession>A0A2M9A965</accession>
<dbReference type="Gene3D" id="3.30.1490.480">
    <property type="entry name" value="Endolytic murein transglycosylase"/>
    <property type="match status" value="1"/>
</dbReference>
<dbReference type="NCBIfam" id="TIGR00247">
    <property type="entry name" value="endolytic transglycosylase MltG"/>
    <property type="match status" value="1"/>
</dbReference>
<keyword evidence="5 7" id="KW-0456">Lyase</keyword>
<dbReference type="CDD" id="cd08010">
    <property type="entry name" value="MltG_like"/>
    <property type="match status" value="1"/>
</dbReference>
<comment type="function">
    <text evidence="7">Functions as a peptidoglycan terminase that cleaves nascent peptidoglycan strands endolytically to terminate their elongation.</text>
</comment>
<evidence type="ECO:0000256" key="6">
    <source>
        <dbReference type="ARBA" id="ARBA00023316"/>
    </source>
</evidence>
<dbReference type="PANTHER" id="PTHR30518:SF2">
    <property type="entry name" value="ENDOLYTIC MUREIN TRANSGLYCOSYLASE"/>
    <property type="match status" value="1"/>
</dbReference>
<dbReference type="PANTHER" id="PTHR30518">
    <property type="entry name" value="ENDOLYTIC MUREIN TRANSGLYCOSYLASE"/>
    <property type="match status" value="1"/>
</dbReference>
<keyword evidence="9" id="KW-1185">Reference proteome</keyword>
<evidence type="ECO:0000256" key="5">
    <source>
        <dbReference type="ARBA" id="ARBA00023239"/>
    </source>
</evidence>
<dbReference type="HAMAP" id="MF_02065">
    <property type="entry name" value="MltG"/>
    <property type="match status" value="1"/>
</dbReference>
<keyword evidence="4 7" id="KW-0472">Membrane</keyword>
<evidence type="ECO:0000256" key="7">
    <source>
        <dbReference type="HAMAP-Rule" id="MF_02065"/>
    </source>
</evidence>
<comment type="caution">
    <text evidence="8">The sequence shown here is derived from an EMBL/GenBank/DDBJ whole genome shotgun (WGS) entry which is preliminary data.</text>
</comment>
<evidence type="ECO:0000313" key="9">
    <source>
        <dbReference type="Proteomes" id="UP000231134"/>
    </source>
</evidence>
<dbReference type="GO" id="GO:0005886">
    <property type="term" value="C:plasma membrane"/>
    <property type="evidence" value="ECO:0007669"/>
    <property type="project" value="UniProtKB-UniRule"/>
</dbReference>
<dbReference type="AlphaFoldDB" id="A0A2M9A965"/>
<dbReference type="Gene3D" id="3.30.160.60">
    <property type="entry name" value="Classic Zinc Finger"/>
    <property type="match status" value="1"/>
</dbReference>
<organism evidence="8 9">
    <name type="scientific">Hallerella succinigenes</name>
    <dbReference type="NCBI Taxonomy" id="1896222"/>
    <lineage>
        <taxon>Bacteria</taxon>
        <taxon>Pseudomonadati</taxon>
        <taxon>Fibrobacterota</taxon>
        <taxon>Fibrobacteria</taxon>
        <taxon>Fibrobacterales</taxon>
        <taxon>Fibrobacteraceae</taxon>
        <taxon>Hallerella</taxon>
    </lineage>
</organism>
<name>A0A2M9A965_9BACT</name>
<sequence length="334" mass="37387">MKKFFFALLILAFLAAGSLYFAKQRIFAPSETENWTTFQVENGSSAVKIGKILEANGLISNGKLFSWWCRLEKIQLKAGWYDIPPKTSIASLAEILSSGKTATRKVTIPEGRASWEMPAYFREAIPDFDSTQWENLVHDAEFAKELGINAHSLEGYLLPDTYPIEYGATEKDIARQMVRANLKLKSEMEALNSPLWNELGGWHQVLTLASVVEEETGKTDERAMIAGVFVNRLRQGISLGADPTVRFIYRNLTGPIYRSQLQSDSPYNTRRFRGLMPGPISNPGRKAIEATLHPANTDALFFVAKDDGSGTHFFARTLSQHNKFKSTAARNRGE</sequence>
<dbReference type="InterPro" id="IPR003770">
    <property type="entry name" value="MLTG-like"/>
</dbReference>
<dbReference type="GO" id="GO:0009252">
    <property type="term" value="P:peptidoglycan biosynthetic process"/>
    <property type="evidence" value="ECO:0007669"/>
    <property type="project" value="UniProtKB-UniRule"/>
</dbReference>
<protein>
    <recommendedName>
        <fullName evidence="7">Endolytic murein transglycosylase</fullName>
        <ecNumber evidence="7">4.2.2.29</ecNumber>
    </recommendedName>
    <alternativeName>
        <fullName evidence="7">Peptidoglycan lytic transglycosylase</fullName>
    </alternativeName>
    <alternativeName>
        <fullName evidence="7">Peptidoglycan polymerization terminase</fullName>
    </alternativeName>
</protein>
<reference evidence="8 9" key="1">
    <citation type="submission" date="2017-11" db="EMBL/GenBank/DDBJ databases">
        <title>Animal gut microbial communities from fecal samples from Wisconsin, USA.</title>
        <authorList>
            <person name="Neumann A."/>
        </authorList>
    </citation>
    <scope>NUCLEOTIDE SEQUENCE [LARGE SCALE GENOMIC DNA]</scope>
    <source>
        <strain evidence="8 9">UWS3</strain>
    </source>
</reference>
<dbReference type="Proteomes" id="UP000231134">
    <property type="component" value="Unassembled WGS sequence"/>
</dbReference>